<keyword evidence="2" id="KW-1185">Reference proteome</keyword>
<evidence type="ECO:0000313" key="1">
    <source>
        <dbReference type="EMBL" id="SUQ61181.1"/>
    </source>
</evidence>
<dbReference type="Proteomes" id="UP000255177">
    <property type="component" value="Unassembled WGS sequence"/>
</dbReference>
<proteinExistence type="predicted"/>
<name>A0A380SV77_9PSED</name>
<gene>
    <name evidence="1" type="primary">rfaZ</name>
    <name evidence="1" type="ORF">CCOS864_00588</name>
</gene>
<reference evidence="2" key="1">
    <citation type="submission" date="2018-07" db="EMBL/GenBank/DDBJ databases">
        <authorList>
            <person name="Blom J."/>
        </authorList>
    </citation>
    <scope>NUCLEOTIDE SEQUENCE [LARGE SCALE GENOMIC DNA]</scope>
    <source>
        <strain evidence="2">CCOS 864</strain>
    </source>
</reference>
<evidence type="ECO:0000313" key="2">
    <source>
        <dbReference type="Proteomes" id="UP000255177"/>
    </source>
</evidence>
<sequence length="265" mass="30036">MGASAARSLLGERCNIHDFADCQNIQSGSVFIIASGGSAKDFPFQTFHDIPMITMNGAISMFLDTPVRPFFYACTDRDFSNQQPQLFAEALHRSDRVALWEEHVRSLSIRTDGELYLLHKAPKPSFIDILRRKDQELVRNHTFPGWGQKLLGFSKNLQRGFFDARTVAYLALQIAYHVGFTKVFLVGVDLNQDLGRFYERNDMAVSPCGLDQHYESRILPSFQLVANSVVDDTFAVYNLSEFSRLPHSVIPYKTLEEVTAMVREG</sequence>
<dbReference type="EMBL" id="UIDD01000002">
    <property type="protein sequence ID" value="SUQ61181.1"/>
    <property type="molecule type" value="Genomic_DNA"/>
</dbReference>
<organism evidence="1 2">
    <name type="scientific">Pseudomonas wadenswilerensis</name>
    <dbReference type="NCBI Taxonomy" id="1785161"/>
    <lineage>
        <taxon>Bacteria</taxon>
        <taxon>Pseudomonadati</taxon>
        <taxon>Pseudomonadota</taxon>
        <taxon>Gammaproteobacteria</taxon>
        <taxon>Pseudomonadales</taxon>
        <taxon>Pseudomonadaceae</taxon>
        <taxon>Pseudomonas</taxon>
    </lineage>
</organism>
<protein>
    <submittedName>
        <fullName evidence="1">Lipopolysaccharide core biosynthesis protein RfaZ</fullName>
    </submittedName>
</protein>
<dbReference type="RefSeq" id="WP_115085017.1">
    <property type="nucleotide sequence ID" value="NZ_CBCSFG010000035.1"/>
</dbReference>
<dbReference type="AlphaFoldDB" id="A0A380SV77"/>
<accession>A0A380SV77</accession>